<evidence type="ECO:0000256" key="2">
    <source>
        <dbReference type="ARBA" id="ARBA00022475"/>
    </source>
</evidence>
<evidence type="ECO:0000259" key="7">
    <source>
        <dbReference type="Pfam" id="PF02687"/>
    </source>
</evidence>
<evidence type="ECO:0000313" key="9">
    <source>
        <dbReference type="EMBL" id="NGP77680.1"/>
    </source>
</evidence>
<dbReference type="Pfam" id="PF02687">
    <property type="entry name" value="FtsX"/>
    <property type="match status" value="2"/>
</dbReference>
<feature type="domain" description="MacB-like periplasmic core" evidence="8">
    <location>
        <begin position="20"/>
        <end position="207"/>
    </location>
</feature>
<keyword evidence="4 6" id="KW-1133">Transmembrane helix</keyword>
<name>A0A6M1SXB0_9BACT</name>
<evidence type="ECO:0000313" key="10">
    <source>
        <dbReference type="Proteomes" id="UP000473278"/>
    </source>
</evidence>
<keyword evidence="3 6" id="KW-0812">Transmembrane</keyword>
<feature type="transmembrane region" description="Helical" evidence="6">
    <location>
        <begin position="280"/>
        <end position="302"/>
    </location>
</feature>
<dbReference type="PANTHER" id="PTHR30572:SF18">
    <property type="entry name" value="ABC-TYPE MACROLIDE FAMILY EXPORT SYSTEM PERMEASE COMPONENT 2"/>
    <property type="match status" value="1"/>
</dbReference>
<dbReference type="Pfam" id="PF12704">
    <property type="entry name" value="MacB_PCD"/>
    <property type="match status" value="2"/>
</dbReference>
<comment type="subcellular location">
    <subcellularLocation>
        <location evidence="1">Cell membrane</location>
        <topology evidence="1">Multi-pass membrane protein</topology>
    </subcellularLocation>
</comment>
<dbReference type="RefSeq" id="WP_165143288.1">
    <property type="nucleotide sequence ID" value="NZ_JAALLT010000004.1"/>
</dbReference>
<feature type="domain" description="ABC3 transporter permease C-terminal" evidence="7">
    <location>
        <begin position="673"/>
        <end position="786"/>
    </location>
</feature>
<dbReference type="EMBL" id="JAALLT010000004">
    <property type="protein sequence ID" value="NGP77680.1"/>
    <property type="molecule type" value="Genomic_DNA"/>
</dbReference>
<organism evidence="9 10">
    <name type="scientific">Halalkalibaculum roseum</name>
    <dbReference type="NCBI Taxonomy" id="2709311"/>
    <lineage>
        <taxon>Bacteria</taxon>
        <taxon>Pseudomonadati</taxon>
        <taxon>Balneolota</taxon>
        <taxon>Balneolia</taxon>
        <taxon>Balneolales</taxon>
        <taxon>Balneolaceae</taxon>
        <taxon>Halalkalibaculum</taxon>
    </lineage>
</organism>
<dbReference type="PANTHER" id="PTHR30572">
    <property type="entry name" value="MEMBRANE COMPONENT OF TRANSPORTER-RELATED"/>
    <property type="match status" value="1"/>
</dbReference>
<feature type="transmembrane region" description="Helical" evidence="6">
    <location>
        <begin position="754"/>
        <end position="776"/>
    </location>
</feature>
<feature type="transmembrane region" description="Helical" evidence="6">
    <location>
        <begin position="374"/>
        <end position="400"/>
    </location>
</feature>
<accession>A0A6M1SXB0</accession>
<feature type="domain" description="MacB-like periplasmic core" evidence="8">
    <location>
        <begin position="431"/>
        <end position="616"/>
    </location>
</feature>
<evidence type="ECO:0000256" key="3">
    <source>
        <dbReference type="ARBA" id="ARBA00022692"/>
    </source>
</evidence>
<evidence type="ECO:0000256" key="6">
    <source>
        <dbReference type="SAM" id="Phobius"/>
    </source>
</evidence>
<feature type="transmembrane region" description="Helical" evidence="6">
    <location>
        <begin position="722"/>
        <end position="742"/>
    </location>
</feature>
<reference evidence="9 10" key="1">
    <citation type="submission" date="2020-02" db="EMBL/GenBank/DDBJ databases">
        <title>Balneolaceae bacterium YR4-1, complete genome.</title>
        <authorList>
            <person name="Li Y."/>
            <person name="Wu S."/>
        </authorList>
    </citation>
    <scope>NUCLEOTIDE SEQUENCE [LARGE SCALE GENOMIC DNA]</scope>
    <source>
        <strain evidence="9 10">YR4-1</strain>
    </source>
</reference>
<feature type="domain" description="ABC3 transporter permease C-terminal" evidence="7">
    <location>
        <begin position="286"/>
        <end position="402"/>
    </location>
</feature>
<dbReference type="InterPro" id="IPR050250">
    <property type="entry name" value="Macrolide_Exporter_MacB"/>
</dbReference>
<dbReference type="GO" id="GO:0005886">
    <property type="term" value="C:plasma membrane"/>
    <property type="evidence" value="ECO:0007669"/>
    <property type="project" value="UniProtKB-SubCell"/>
</dbReference>
<comment type="caution">
    <text evidence="9">The sequence shown here is derived from an EMBL/GenBank/DDBJ whole genome shotgun (WGS) entry which is preliminary data.</text>
</comment>
<dbReference type="GO" id="GO:0022857">
    <property type="term" value="F:transmembrane transporter activity"/>
    <property type="evidence" value="ECO:0007669"/>
    <property type="project" value="TreeGrafter"/>
</dbReference>
<evidence type="ECO:0000256" key="4">
    <source>
        <dbReference type="ARBA" id="ARBA00022989"/>
    </source>
</evidence>
<protein>
    <submittedName>
        <fullName evidence="9">FtsX-like permease family protein</fullName>
    </submittedName>
</protein>
<evidence type="ECO:0000256" key="5">
    <source>
        <dbReference type="ARBA" id="ARBA00023136"/>
    </source>
</evidence>
<sequence>MIKNYIKIALRNLRKYKGYSLINILGLAVGIAVCMLIFRYVSYELSYDQYHSKSDRIYRVTMDHPQAHIALTPSMILPTLENLYPEVETGVRIYDVGRFQPLVIRNDNKVFEERKFAYADSTLFRVFDFELLSGNSNTALAKPNTIVISREMALKYFDNHNAIGKSLEVNNRVFEVTGVMENIPGNSHFRYDFFASLITRSGWSELSDDTWRSANFYTYLVLDNQGGASGLKQKVDAFITENFPENEFAASLDLLFQPLTDIHLYSDVEGEIAPQSDIRYVLAATAIAIIILIIACINYMNLATARSARRSREVGIRKVLGSEKRQLIGQFYGESAFLTMLAIALSLLMMELFLPWFNSLTGQSIYIDYASYEFWLVLAATGLLVTLVAGSYPALMLSSFNPSEVLKGKKISSGSSKLRKFLVVFQFAASIFMIICTLVIYRQIDFIQEKELGYKQDNVLVLTAYSDVENRFNTLQNELMQVSEIKGVAMSSETPTSIRAGYGPDIEGVEEGPNFIINALRVTPGFTDALNIELVEGRAFTEGDFTRANLQEDREYAMLVNEATARHFGMDPEELVGKRASIGGGSGNIVGVVRDFHFSSLHRPIEPLFIFPRGSFNKLLISFRSADVRNVLEDTEAVWSNLFPQYPFTYEFLDQEYNALYQQETRAGYIFNSFAILAIFVACLGLVGLASYLVEERNREIGIRKVLGATSAQVMALLSKDFVILVLAGFLISVPLAWYAMGEWLQNFAYRIDIGWYVFLMAGGITLLIAVATVSYQALRAATLDPVDSLRSE</sequence>
<feature type="transmembrane region" description="Helical" evidence="6">
    <location>
        <begin position="669"/>
        <end position="694"/>
    </location>
</feature>
<dbReference type="AlphaFoldDB" id="A0A6M1SXB0"/>
<feature type="transmembrane region" description="Helical" evidence="6">
    <location>
        <begin position="21"/>
        <end position="41"/>
    </location>
</feature>
<keyword evidence="2" id="KW-1003">Cell membrane</keyword>
<keyword evidence="5 6" id="KW-0472">Membrane</keyword>
<dbReference type="Proteomes" id="UP000473278">
    <property type="component" value="Unassembled WGS sequence"/>
</dbReference>
<evidence type="ECO:0000256" key="1">
    <source>
        <dbReference type="ARBA" id="ARBA00004651"/>
    </source>
</evidence>
<gene>
    <name evidence="9" type="ORF">G3570_13615</name>
</gene>
<dbReference type="InterPro" id="IPR025857">
    <property type="entry name" value="MacB_PCD"/>
</dbReference>
<keyword evidence="10" id="KW-1185">Reference proteome</keyword>
<proteinExistence type="predicted"/>
<dbReference type="InterPro" id="IPR003838">
    <property type="entry name" value="ABC3_permease_C"/>
</dbReference>
<feature type="transmembrane region" description="Helical" evidence="6">
    <location>
        <begin position="421"/>
        <end position="441"/>
    </location>
</feature>
<evidence type="ECO:0000259" key="8">
    <source>
        <dbReference type="Pfam" id="PF12704"/>
    </source>
</evidence>